<dbReference type="AlphaFoldDB" id="A0A2X0SHW3"/>
<organism evidence="1">
    <name type="scientific">Candidatus Nitrotoga fabula</name>
    <dbReference type="NCBI Taxonomy" id="2182327"/>
    <lineage>
        <taxon>Bacteria</taxon>
        <taxon>Pseudomonadati</taxon>
        <taxon>Pseudomonadota</taxon>
        <taxon>Betaproteobacteria</taxon>
        <taxon>Nitrosomonadales</taxon>
        <taxon>Gallionellaceae</taxon>
        <taxon>Candidatus Nitrotoga</taxon>
    </lineage>
</organism>
<sequence>MELTKARPSRVKINRLRAAYERKPNGFKEDYPGHCVGVDTIELQRGGLEHYIGTFTDLRSRFALVAASASKGSMRTSVLWWLSKVCFLYPIERVLSDNGSEFEAASDAEVAKDGAGR</sequence>
<dbReference type="Gene3D" id="3.30.420.10">
    <property type="entry name" value="Ribonuclease H-like superfamily/Ribonuclease H"/>
    <property type="match status" value="1"/>
</dbReference>
<reference evidence="1" key="1">
    <citation type="submission" date="2018-05" db="EMBL/GenBank/DDBJ databases">
        <authorList>
            <person name="Lanie J.A."/>
            <person name="Ng W.-L."/>
            <person name="Kazmierczak K.M."/>
            <person name="Andrzejewski T.M."/>
            <person name="Davidsen T.M."/>
            <person name="Wayne K.J."/>
            <person name="Tettelin H."/>
            <person name="Glass J.I."/>
            <person name="Rusch D."/>
            <person name="Podicherti R."/>
            <person name="Tsui H.-C.T."/>
            <person name="Winkler M.E."/>
        </authorList>
    </citation>
    <scope>NUCLEOTIDE SEQUENCE</scope>
    <source>
        <strain evidence="1">KNB</strain>
    </source>
</reference>
<dbReference type="GO" id="GO:0003676">
    <property type="term" value="F:nucleic acid binding"/>
    <property type="evidence" value="ECO:0007669"/>
    <property type="project" value="InterPro"/>
</dbReference>
<accession>A0A2X0SHW3</accession>
<gene>
    <name evidence="1" type="ORF">NITFAB_2599</name>
</gene>
<dbReference type="EMBL" id="LS423452">
    <property type="protein sequence ID" value="SPS07001.1"/>
    <property type="molecule type" value="Genomic_DNA"/>
</dbReference>
<evidence type="ECO:0000313" key="1">
    <source>
        <dbReference type="EMBL" id="SPS07001.1"/>
    </source>
</evidence>
<dbReference type="SUPFAM" id="SSF53098">
    <property type="entry name" value="Ribonuclease H-like"/>
    <property type="match status" value="1"/>
</dbReference>
<dbReference type="InterPro" id="IPR036397">
    <property type="entry name" value="RNaseH_sf"/>
</dbReference>
<evidence type="ECO:0008006" key="2">
    <source>
        <dbReference type="Google" id="ProtNLM"/>
    </source>
</evidence>
<proteinExistence type="predicted"/>
<dbReference type="InterPro" id="IPR012337">
    <property type="entry name" value="RNaseH-like_sf"/>
</dbReference>
<name>A0A2X0SHW3_9PROT</name>
<protein>
    <recommendedName>
        <fullName evidence="2">Integrase catalytic domain-containing protein</fullName>
    </recommendedName>
</protein>